<evidence type="ECO:0000256" key="2">
    <source>
        <dbReference type="ARBA" id="ARBA00023015"/>
    </source>
</evidence>
<dbReference type="PROSITE" id="PS50943">
    <property type="entry name" value="HTH_CROC1"/>
    <property type="match status" value="1"/>
</dbReference>
<evidence type="ECO:0000256" key="1">
    <source>
        <dbReference type="ARBA" id="ARBA00007227"/>
    </source>
</evidence>
<evidence type="ECO:0000313" key="7">
    <source>
        <dbReference type="Proteomes" id="UP001258945"/>
    </source>
</evidence>
<gene>
    <name evidence="6" type="ORF">RQ831_23140</name>
</gene>
<evidence type="ECO:0000256" key="4">
    <source>
        <dbReference type="ARBA" id="ARBA00023163"/>
    </source>
</evidence>
<evidence type="ECO:0000259" key="5">
    <source>
        <dbReference type="PROSITE" id="PS50943"/>
    </source>
</evidence>
<keyword evidence="2" id="KW-0805">Transcription regulation</keyword>
<dbReference type="InterPro" id="IPR010982">
    <property type="entry name" value="Lambda_DNA-bd_dom_sf"/>
</dbReference>
<dbReference type="Pfam" id="PF09856">
    <property type="entry name" value="ScfRs"/>
    <property type="match status" value="1"/>
</dbReference>
<organism evidence="6 7">
    <name type="scientific">Roseomonas gilardii</name>
    <dbReference type="NCBI Taxonomy" id="257708"/>
    <lineage>
        <taxon>Bacteria</taxon>
        <taxon>Pseudomonadati</taxon>
        <taxon>Pseudomonadota</taxon>
        <taxon>Alphaproteobacteria</taxon>
        <taxon>Acetobacterales</taxon>
        <taxon>Roseomonadaceae</taxon>
        <taxon>Roseomonas</taxon>
    </lineage>
</organism>
<dbReference type="EMBL" id="JAVVDO010000092">
    <property type="protein sequence ID" value="MDT8333954.1"/>
    <property type="molecule type" value="Genomic_DNA"/>
</dbReference>
<dbReference type="PANTHER" id="PTHR46797">
    <property type="entry name" value="HTH-TYPE TRANSCRIPTIONAL REGULATOR"/>
    <property type="match status" value="1"/>
</dbReference>
<dbReference type="InterPro" id="IPR050807">
    <property type="entry name" value="TransReg_Diox_bact_type"/>
</dbReference>
<keyword evidence="3" id="KW-0238">DNA-binding</keyword>
<protein>
    <submittedName>
        <fullName evidence="6">Short-chain fatty acyl-CoA regulator family protein</fullName>
    </submittedName>
</protein>
<dbReference type="SMART" id="SM00530">
    <property type="entry name" value="HTH_XRE"/>
    <property type="match status" value="1"/>
</dbReference>
<dbReference type="PIRSF" id="PIRSF019251">
    <property type="entry name" value="Rv0465c"/>
    <property type="match status" value="1"/>
</dbReference>
<proteinExistence type="inferred from homology"/>
<reference evidence="6 7" key="1">
    <citation type="journal article" date="2019" name="Microb. Pathog.">
        <title>Comparison of VITEK 2, MALDI-TOF MS, 16S rRNA gene sequencing, and whole-genome sequencing for identification of Roseomonas mucosa.</title>
        <authorList>
            <person name="Rudolph W.W."/>
            <person name="Gunzer F."/>
            <person name="Trauth M."/>
            <person name="Bunk B."/>
            <person name="Bigge R."/>
            <person name="Schrottner P."/>
        </authorList>
    </citation>
    <scope>NUCLEOTIDE SEQUENCE [LARGE SCALE GENOMIC DNA]</scope>
    <source>
        <strain evidence="6 7">DSM 103800</strain>
    </source>
</reference>
<comment type="similarity">
    <text evidence="1">Belongs to the short-chain fatty acyl-CoA assimilation regulator (ScfR) family.</text>
</comment>
<keyword evidence="4" id="KW-0804">Transcription</keyword>
<dbReference type="InterPro" id="IPR010359">
    <property type="entry name" value="IrrE_HExxH"/>
</dbReference>
<accession>A0ABU3MLS6</accession>
<name>A0ABU3MLS6_9PROT</name>
<evidence type="ECO:0000256" key="3">
    <source>
        <dbReference type="ARBA" id="ARBA00023125"/>
    </source>
</evidence>
<feature type="domain" description="HTH cro/C1-type" evidence="5">
    <location>
        <begin position="20"/>
        <end position="74"/>
    </location>
</feature>
<dbReference type="RefSeq" id="WP_083670899.1">
    <property type="nucleotide sequence ID" value="NZ_CP015583.1"/>
</dbReference>
<dbReference type="CDD" id="cd00093">
    <property type="entry name" value="HTH_XRE"/>
    <property type="match status" value="1"/>
</dbReference>
<sequence length="495" mass="54778">MKSVKAPQRQDRKIFAGDRLRRLRLGRGLSQAALAERLGISPSYLSQMEADQRPLTARLRRRAAERLGVPEGLFGEERDERLADNLREACGDALFGKGTVSPEEARAAVRAAPEVADRFLTLYRAYLALSEQHQELHDRIAARREAGGESGGETGEDFAAVPHFPYDDVGDWVQSRNNHFDRLDRAAEALAERLSPDGVITQEHLARHLRDRHGIAIAEVPGLLAQGTVWRLQRREGQLLLAKEAAPASRLFWMAHVVALLDQRGLILAEIRAAGLASAEARALARIGLANYFAGALLMPYEPFLREAELLRYDIEQLQTRFGASFEQVCHRLSTLQRPGRPGIPFFLVKTDIAGNVLKRSSATRFRFARFGGPCPLWNVYRTFTQPGRVLVQVARTPDGVAYLSIARTVGRGGGAYLSRPRNVAVVIGCEIDYAGRTVYATGLDLRDPGFHDPIGPGCRACERTDCRHRAVPPASQSIDVGSLERGVVPYRVRT</sequence>
<dbReference type="PANTHER" id="PTHR46797:SF23">
    <property type="entry name" value="HTH-TYPE TRANSCRIPTIONAL REGULATOR SUTR"/>
    <property type="match status" value="1"/>
</dbReference>
<evidence type="ECO:0000313" key="6">
    <source>
        <dbReference type="EMBL" id="MDT8333954.1"/>
    </source>
</evidence>
<dbReference type="Pfam" id="PF01381">
    <property type="entry name" value="HTH_3"/>
    <property type="match status" value="1"/>
</dbReference>
<comment type="caution">
    <text evidence="6">The sequence shown here is derived from an EMBL/GenBank/DDBJ whole genome shotgun (WGS) entry which is preliminary data.</text>
</comment>
<dbReference type="Gene3D" id="1.10.260.40">
    <property type="entry name" value="lambda repressor-like DNA-binding domains"/>
    <property type="match status" value="1"/>
</dbReference>
<dbReference type="InterPro" id="IPR018653">
    <property type="entry name" value="ScfR_C"/>
</dbReference>
<dbReference type="Proteomes" id="UP001258945">
    <property type="component" value="Unassembled WGS sequence"/>
</dbReference>
<dbReference type="SUPFAM" id="SSF47413">
    <property type="entry name" value="lambda repressor-like DNA-binding domains"/>
    <property type="match status" value="1"/>
</dbReference>
<dbReference type="Pfam" id="PF06114">
    <property type="entry name" value="Peptidase_M78"/>
    <property type="match status" value="1"/>
</dbReference>
<keyword evidence="7" id="KW-1185">Reference proteome</keyword>
<dbReference type="InterPro" id="IPR026281">
    <property type="entry name" value="HTH_RamB"/>
</dbReference>
<dbReference type="InterPro" id="IPR001387">
    <property type="entry name" value="Cro/C1-type_HTH"/>
</dbReference>